<evidence type="ECO:0000313" key="2">
    <source>
        <dbReference type="Proteomes" id="UP000654345"/>
    </source>
</evidence>
<dbReference type="Proteomes" id="UP000654345">
    <property type="component" value="Unassembled WGS sequence"/>
</dbReference>
<evidence type="ECO:0000313" key="1">
    <source>
        <dbReference type="EMBL" id="GHO55777.1"/>
    </source>
</evidence>
<dbReference type="RefSeq" id="WP_201372422.1">
    <property type="nucleotide sequence ID" value="NZ_BNJG01000002.1"/>
</dbReference>
<reference evidence="1 2" key="1">
    <citation type="journal article" date="2021" name="Int. J. Syst. Evol. Microbiol.">
        <title>Reticulibacter mediterranei gen. nov., sp. nov., within the new family Reticulibacteraceae fam. nov., and Ktedonospora formicarum gen. nov., sp. nov., Ktedonobacter robiniae sp. nov., Dictyobacter formicarum sp. nov. and Dictyobacter arantiisoli sp. nov., belonging to the class Ktedonobacteria.</title>
        <authorList>
            <person name="Yabe S."/>
            <person name="Zheng Y."/>
            <person name="Wang C.M."/>
            <person name="Sakai Y."/>
            <person name="Abe K."/>
            <person name="Yokota A."/>
            <person name="Donadio S."/>
            <person name="Cavaletti L."/>
            <person name="Monciardini P."/>
        </authorList>
    </citation>
    <scope>NUCLEOTIDE SEQUENCE [LARGE SCALE GENOMIC DNA]</scope>
    <source>
        <strain evidence="1 2">SOSP1-30</strain>
    </source>
</reference>
<organism evidence="1 2">
    <name type="scientific">Ktedonobacter robiniae</name>
    <dbReference type="NCBI Taxonomy" id="2778365"/>
    <lineage>
        <taxon>Bacteria</taxon>
        <taxon>Bacillati</taxon>
        <taxon>Chloroflexota</taxon>
        <taxon>Ktedonobacteria</taxon>
        <taxon>Ktedonobacterales</taxon>
        <taxon>Ktedonobacteraceae</taxon>
        <taxon>Ktedonobacter</taxon>
    </lineage>
</organism>
<accession>A0ABQ3USX7</accession>
<dbReference type="Gene3D" id="3.40.50.1820">
    <property type="entry name" value="alpha/beta hydrolase"/>
    <property type="match status" value="1"/>
</dbReference>
<dbReference type="SUPFAM" id="SSF53474">
    <property type="entry name" value="alpha/beta-Hydrolases"/>
    <property type="match status" value="1"/>
</dbReference>
<gene>
    <name evidence="1" type="ORF">KSB_42520</name>
</gene>
<sequence length="59" mass="6760">MTPSKVADHARATQVPVELTVWEGMWHVFQLFASILPEGQQSLEQIGAAFEYERTRSQR</sequence>
<dbReference type="InterPro" id="IPR029058">
    <property type="entry name" value="AB_hydrolase_fold"/>
</dbReference>
<dbReference type="EMBL" id="BNJG01000002">
    <property type="protein sequence ID" value="GHO55777.1"/>
    <property type="molecule type" value="Genomic_DNA"/>
</dbReference>
<keyword evidence="2" id="KW-1185">Reference proteome</keyword>
<proteinExistence type="predicted"/>
<evidence type="ECO:0008006" key="3">
    <source>
        <dbReference type="Google" id="ProtNLM"/>
    </source>
</evidence>
<protein>
    <recommendedName>
        <fullName evidence="3">Alpha/beta hydrolase fold-3 domain-containing protein</fullName>
    </recommendedName>
</protein>
<comment type="caution">
    <text evidence="1">The sequence shown here is derived from an EMBL/GenBank/DDBJ whole genome shotgun (WGS) entry which is preliminary data.</text>
</comment>
<name>A0ABQ3USX7_9CHLR</name>